<protein>
    <submittedName>
        <fullName evidence="1">Uncharacterized protein</fullName>
    </submittedName>
</protein>
<organism evidence="1 2">
    <name type="scientific">Lepidopterella palustris CBS 459.81</name>
    <dbReference type="NCBI Taxonomy" id="1314670"/>
    <lineage>
        <taxon>Eukaryota</taxon>
        <taxon>Fungi</taxon>
        <taxon>Dikarya</taxon>
        <taxon>Ascomycota</taxon>
        <taxon>Pezizomycotina</taxon>
        <taxon>Dothideomycetes</taxon>
        <taxon>Pleosporomycetidae</taxon>
        <taxon>Mytilinidiales</taxon>
        <taxon>Argynnaceae</taxon>
        <taxon>Lepidopterella</taxon>
    </lineage>
</organism>
<dbReference type="AlphaFoldDB" id="A0A8E2JK27"/>
<gene>
    <name evidence="1" type="ORF">K432DRAFT_439337</name>
</gene>
<evidence type="ECO:0000313" key="2">
    <source>
        <dbReference type="Proteomes" id="UP000250266"/>
    </source>
</evidence>
<dbReference type="EMBL" id="KV744820">
    <property type="protein sequence ID" value="OCK85353.1"/>
    <property type="molecule type" value="Genomic_DNA"/>
</dbReference>
<evidence type="ECO:0000313" key="1">
    <source>
        <dbReference type="EMBL" id="OCK85353.1"/>
    </source>
</evidence>
<accession>A0A8E2JK27</accession>
<proteinExistence type="predicted"/>
<reference evidence="1 2" key="1">
    <citation type="journal article" date="2016" name="Nat. Commun.">
        <title>Ectomycorrhizal ecology is imprinted in the genome of the dominant symbiotic fungus Cenococcum geophilum.</title>
        <authorList>
            <consortium name="DOE Joint Genome Institute"/>
            <person name="Peter M."/>
            <person name="Kohler A."/>
            <person name="Ohm R.A."/>
            <person name="Kuo A."/>
            <person name="Krutzmann J."/>
            <person name="Morin E."/>
            <person name="Arend M."/>
            <person name="Barry K.W."/>
            <person name="Binder M."/>
            <person name="Choi C."/>
            <person name="Clum A."/>
            <person name="Copeland A."/>
            <person name="Grisel N."/>
            <person name="Haridas S."/>
            <person name="Kipfer T."/>
            <person name="LaButti K."/>
            <person name="Lindquist E."/>
            <person name="Lipzen A."/>
            <person name="Maire R."/>
            <person name="Meier B."/>
            <person name="Mihaltcheva S."/>
            <person name="Molinier V."/>
            <person name="Murat C."/>
            <person name="Poggeler S."/>
            <person name="Quandt C.A."/>
            <person name="Sperisen C."/>
            <person name="Tritt A."/>
            <person name="Tisserant E."/>
            <person name="Crous P.W."/>
            <person name="Henrissat B."/>
            <person name="Nehls U."/>
            <person name="Egli S."/>
            <person name="Spatafora J.W."/>
            <person name="Grigoriev I.V."/>
            <person name="Martin F.M."/>
        </authorList>
    </citation>
    <scope>NUCLEOTIDE SEQUENCE [LARGE SCALE GENOMIC DNA]</scope>
    <source>
        <strain evidence="1 2">CBS 459.81</strain>
    </source>
</reference>
<name>A0A8E2JK27_9PEZI</name>
<sequence>MSSVAKMIHISIRPYMLLLTLVVTTVTAVPWVGLIPTTGTEQTEAYQGTNILQIVGAYLANLEFEDPIQGLERLAVRQNNPGLCAYVNGTASGFSDNVNYPYCFTIELLYPAGTYYDYACNTAPGLVMALQSFTNGAAQSSVPLPAPATVAQTAAPIGVGGNTNTSNNKI</sequence>
<dbReference type="Proteomes" id="UP000250266">
    <property type="component" value="Unassembled WGS sequence"/>
</dbReference>
<keyword evidence="2" id="KW-1185">Reference proteome</keyword>